<dbReference type="STRING" id="871325.SAMN05444349_113107"/>
<evidence type="ECO:0000313" key="4">
    <source>
        <dbReference type="EMBL" id="SHF21977.1"/>
    </source>
</evidence>
<evidence type="ECO:0000256" key="2">
    <source>
        <dbReference type="SAM" id="SignalP"/>
    </source>
</evidence>
<dbReference type="Pfam" id="PF03629">
    <property type="entry name" value="SASA"/>
    <property type="match status" value="1"/>
</dbReference>
<dbReference type="SUPFAM" id="SSF52266">
    <property type="entry name" value="SGNH hydrolase"/>
    <property type="match status" value="1"/>
</dbReference>
<dbReference type="InterPro" id="IPR005181">
    <property type="entry name" value="SASA"/>
</dbReference>
<keyword evidence="1" id="KW-0378">Hydrolase</keyword>
<dbReference type="EMBL" id="FQVD01000013">
    <property type="protein sequence ID" value="SHF21977.1"/>
    <property type="molecule type" value="Genomic_DNA"/>
</dbReference>
<proteinExistence type="predicted"/>
<dbReference type="RefSeq" id="WP_025074743.1">
    <property type="nucleotide sequence ID" value="NZ_FQVD01000013.1"/>
</dbReference>
<evidence type="ECO:0000313" key="5">
    <source>
        <dbReference type="Proteomes" id="UP000184436"/>
    </source>
</evidence>
<reference evidence="4 5" key="1">
    <citation type="submission" date="2016-11" db="EMBL/GenBank/DDBJ databases">
        <authorList>
            <person name="Jaros S."/>
            <person name="Januszkiewicz K."/>
            <person name="Wedrychowicz H."/>
        </authorList>
    </citation>
    <scope>NUCLEOTIDE SEQUENCE [LARGE SCALE GENOMIC DNA]</scope>
    <source>
        <strain evidence="4 5">DSM 26883</strain>
    </source>
</reference>
<protein>
    <recommendedName>
        <fullName evidence="3">Sialate O-acetylesterase domain-containing protein</fullName>
    </recommendedName>
</protein>
<feature type="domain" description="Sialate O-acetylesterase" evidence="3">
    <location>
        <begin position="29"/>
        <end position="257"/>
    </location>
</feature>
<organism evidence="4 5">
    <name type="scientific">Bacteroides faecichinchillae</name>
    <dbReference type="NCBI Taxonomy" id="871325"/>
    <lineage>
        <taxon>Bacteria</taxon>
        <taxon>Pseudomonadati</taxon>
        <taxon>Bacteroidota</taxon>
        <taxon>Bacteroidia</taxon>
        <taxon>Bacteroidales</taxon>
        <taxon>Bacteroidaceae</taxon>
        <taxon>Bacteroides</taxon>
    </lineage>
</organism>
<keyword evidence="2" id="KW-0732">Signal</keyword>
<dbReference type="GO" id="GO:0016788">
    <property type="term" value="F:hydrolase activity, acting on ester bonds"/>
    <property type="evidence" value="ECO:0007669"/>
    <property type="project" value="UniProtKB-ARBA"/>
</dbReference>
<gene>
    <name evidence="4" type="ORF">SAMN05444349_113107</name>
</gene>
<dbReference type="InterPro" id="IPR036514">
    <property type="entry name" value="SGNH_hydro_sf"/>
</dbReference>
<dbReference type="InterPro" id="IPR052940">
    <property type="entry name" value="Carb_Esterase_6"/>
</dbReference>
<dbReference type="Proteomes" id="UP000184436">
    <property type="component" value="Unassembled WGS sequence"/>
</dbReference>
<evidence type="ECO:0000259" key="3">
    <source>
        <dbReference type="Pfam" id="PF03629"/>
    </source>
</evidence>
<sequence>MNKNLYLLLFLLFQSLAIYAGEKVKPSDLDLYLCIGQSNMAGRADLTPEIMDTLQNVYLLNDKGHFEPASNPLNRYSTVRKNLSMQRLGPSYAFAKEIERKTKHPVGLVVNARGGSSINAWLKDNKNGYYEKALSRIRIAMKQGGHLKAILWHQGEADCSNPEEYKQKLILLIKSFREDLGMPELPVIVGQISQWNWTKREAGTAPFNKMIRKVSSFIPYSDWVSSKGADCYKDETDPHFGTKGQLLIGKRYAKKVYKFYK</sequence>
<dbReference type="OrthoDB" id="9795554at2"/>
<dbReference type="AlphaFoldDB" id="A0A1M4ZVX3"/>
<accession>A0A1M4ZVX3</accession>
<evidence type="ECO:0000256" key="1">
    <source>
        <dbReference type="ARBA" id="ARBA00022801"/>
    </source>
</evidence>
<dbReference type="Gene3D" id="3.40.50.1110">
    <property type="entry name" value="SGNH hydrolase"/>
    <property type="match status" value="1"/>
</dbReference>
<dbReference type="PANTHER" id="PTHR31988:SF19">
    <property type="entry name" value="9-O-ACETYL-N-ACETYLNEURAMINIC ACID DEACETYLASE-RELATED"/>
    <property type="match status" value="1"/>
</dbReference>
<dbReference type="PANTHER" id="PTHR31988">
    <property type="entry name" value="ESTERASE, PUTATIVE (DUF303)-RELATED"/>
    <property type="match status" value="1"/>
</dbReference>
<feature type="signal peptide" evidence="2">
    <location>
        <begin position="1"/>
        <end position="20"/>
    </location>
</feature>
<feature type="chain" id="PRO_5030031232" description="Sialate O-acetylesterase domain-containing protein" evidence="2">
    <location>
        <begin position="21"/>
        <end position="261"/>
    </location>
</feature>
<name>A0A1M4ZVX3_9BACE</name>
<keyword evidence="5" id="KW-1185">Reference proteome</keyword>